<dbReference type="EMBL" id="JBCLVG010000002">
    <property type="protein sequence ID" value="MEN1947625.1"/>
    <property type="molecule type" value="Genomic_DNA"/>
</dbReference>
<proteinExistence type="predicted"/>
<dbReference type="InterPro" id="IPR053150">
    <property type="entry name" value="Teicoplanin_resist-assoc"/>
</dbReference>
<reference evidence="3 4" key="1">
    <citation type="submission" date="2024-03" db="EMBL/GenBank/DDBJ databases">
        <title>YIM 134122 draft genome.</title>
        <authorList>
            <person name="Zuo S."/>
            <person name="Xiong L."/>
        </authorList>
    </citation>
    <scope>NUCLEOTIDE SEQUENCE [LARGE SCALE GENOMIC DNA]</scope>
    <source>
        <strain evidence="3 4">YIM 134122</strain>
    </source>
</reference>
<feature type="domain" description="VanZ-like" evidence="2">
    <location>
        <begin position="15"/>
        <end position="133"/>
    </location>
</feature>
<name>A0ABU9W6J5_9MICO</name>
<keyword evidence="1" id="KW-0812">Transmembrane</keyword>
<dbReference type="PANTHER" id="PTHR36834">
    <property type="entry name" value="MEMBRANE PROTEIN-RELATED"/>
    <property type="match status" value="1"/>
</dbReference>
<evidence type="ECO:0000313" key="4">
    <source>
        <dbReference type="Proteomes" id="UP001425155"/>
    </source>
</evidence>
<feature type="transmembrane region" description="Helical" evidence="1">
    <location>
        <begin position="117"/>
        <end position="138"/>
    </location>
</feature>
<dbReference type="Pfam" id="PF04892">
    <property type="entry name" value="VanZ"/>
    <property type="match status" value="1"/>
</dbReference>
<feature type="transmembrane region" description="Helical" evidence="1">
    <location>
        <begin position="84"/>
        <end position="105"/>
    </location>
</feature>
<feature type="transmembrane region" description="Helical" evidence="1">
    <location>
        <begin position="61"/>
        <end position="79"/>
    </location>
</feature>
<feature type="transmembrane region" description="Helical" evidence="1">
    <location>
        <begin position="7"/>
        <end position="27"/>
    </location>
</feature>
<dbReference type="Proteomes" id="UP001425155">
    <property type="component" value="Unassembled WGS sequence"/>
</dbReference>
<sequence length="159" mass="17671">MNPSQRRLLAGVLLAVYLVVLALVVLWPEPVDKPANHEVYASIIWFHEHGFAWVTYDTIEFTSNVVMFLPFGIIMTVLLGRRRWWISTLAAVALSSAIELVQLLALPDRYPSVRDVIANSTGALIGSLLVLLIGTLIARRGRRVRVADRGIPIPAHTSH</sequence>
<gene>
    <name evidence="3" type="ORF">WJX64_13785</name>
</gene>
<protein>
    <submittedName>
        <fullName evidence="3">VanZ family protein</fullName>
    </submittedName>
</protein>
<dbReference type="PANTHER" id="PTHR36834:SF1">
    <property type="entry name" value="INTEGRAL MEMBRANE PROTEIN"/>
    <property type="match status" value="1"/>
</dbReference>
<evidence type="ECO:0000313" key="3">
    <source>
        <dbReference type="EMBL" id="MEN1947625.1"/>
    </source>
</evidence>
<comment type="caution">
    <text evidence="3">The sequence shown here is derived from an EMBL/GenBank/DDBJ whole genome shotgun (WGS) entry which is preliminary data.</text>
</comment>
<keyword evidence="4" id="KW-1185">Reference proteome</keyword>
<dbReference type="RefSeq" id="WP_342115001.1">
    <property type="nucleotide sequence ID" value="NZ_JBCAUN010000002.1"/>
</dbReference>
<evidence type="ECO:0000259" key="2">
    <source>
        <dbReference type="Pfam" id="PF04892"/>
    </source>
</evidence>
<evidence type="ECO:0000256" key="1">
    <source>
        <dbReference type="SAM" id="Phobius"/>
    </source>
</evidence>
<keyword evidence="1" id="KW-1133">Transmembrane helix</keyword>
<organism evidence="3 4">
    <name type="scientific">Leifsonia stereocauli</name>
    <dbReference type="NCBI Taxonomy" id="3134136"/>
    <lineage>
        <taxon>Bacteria</taxon>
        <taxon>Bacillati</taxon>
        <taxon>Actinomycetota</taxon>
        <taxon>Actinomycetes</taxon>
        <taxon>Micrococcales</taxon>
        <taxon>Microbacteriaceae</taxon>
        <taxon>Leifsonia</taxon>
    </lineage>
</organism>
<accession>A0ABU9W6J5</accession>
<dbReference type="InterPro" id="IPR006976">
    <property type="entry name" value="VanZ-like"/>
</dbReference>
<keyword evidence="1" id="KW-0472">Membrane</keyword>